<keyword evidence="5 14" id="KW-1003">Cell membrane</keyword>
<comment type="subcellular location">
    <subcellularLocation>
        <location evidence="1 14">Cell membrane</location>
        <topology evidence="1 14">Multi-pass membrane protein</topology>
    </subcellularLocation>
</comment>
<feature type="transmembrane region" description="Helical" evidence="14">
    <location>
        <begin position="95"/>
        <end position="114"/>
    </location>
</feature>
<comment type="subunit">
    <text evidence="14">Homodimer.</text>
</comment>
<feature type="transmembrane region" description="Helical" evidence="14">
    <location>
        <begin position="135"/>
        <end position="153"/>
    </location>
</feature>
<evidence type="ECO:0000256" key="11">
    <source>
        <dbReference type="ARBA" id="ARBA00023004"/>
    </source>
</evidence>
<evidence type="ECO:0000256" key="3">
    <source>
        <dbReference type="ARBA" id="ARBA00006501"/>
    </source>
</evidence>
<dbReference type="PANTHER" id="PTHR40255:SF1">
    <property type="entry name" value="PROTOPORPHYRINOGEN IX OXIDASE"/>
    <property type="match status" value="1"/>
</dbReference>
<comment type="catalytic activity">
    <reaction evidence="13 14 15">
        <text>protoporphyrinogen IX + 3 A = protoporphyrin IX + 3 AH2</text>
        <dbReference type="Rhea" id="RHEA:62000"/>
        <dbReference type="ChEBI" id="CHEBI:13193"/>
        <dbReference type="ChEBI" id="CHEBI:17499"/>
        <dbReference type="ChEBI" id="CHEBI:57306"/>
        <dbReference type="ChEBI" id="CHEBI:57307"/>
    </reaction>
</comment>
<keyword evidence="7 14" id="KW-0812">Transmembrane</keyword>
<evidence type="ECO:0000256" key="1">
    <source>
        <dbReference type="ARBA" id="ARBA00004651"/>
    </source>
</evidence>
<dbReference type="HAMAP" id="MF_02239">
    <property type="entry name" value="HemJ"/>
    <property type="match status" value="1"/>
</dbReference>
<comment type="caution">
    <text evidence="16">The sequence shown here is derived from an EMBL/GenBank/DDBJ whole genome shotgun (WGS) entry which is preliminary data.</text>
</comment>
<comment type="similarity">
    <text evidence="3 14 15">Belongs to the HemJ family.</text>
</comment>
<dbReference type="PANTHER" id="PTHR40255">
    <property type="entry name" value="UPF0093 MEMBRANE PROTEIN SLR1790"/>
    <property type="match status" value="1"/>
</dbReference>
<evidence type="ECO:0000256" key="13">
    <source>
        <dbReference type="ARBA" id="ARBA00048390"/>
    </source>
</evidence>
<evidence type="ECO:0000256" key="8">
    <source>
        <dbReference type="ARBA" id="ARBA00022723"/>
    </source>
</evidence>
<evidence type="ECO:0000313" key="16">
    <source>
        <dbReference type="EMBL" id="KGG19753.1"/>
    </source>
</evidence>
<evidence type="ECO:0000256" key="15">
    <source>
        <dbReference type="PIRNR" id="PIRNR004638"/>
    </source>
</evidence>
<dbReference type="PIRSF" id="PIRSF004638">
    <property type="entry name" value="UCP004638"/>
    <property type="match status" value="1"/>
</dbReference>
<feature type="binding site" description="axial binding residue" evidence="14">
    <location>
        <position position="15"/>
    </location>
    <ligand>
        <name>heme</name>
        <dbReference type="ChEBI" id="CHEBI:30413"/>
    </ligand>
    <ligandPart>
        <name>Fe</name>
        <dbReference type="ChEBI" id="CHEBI:18248"/>
    </ligandPart>
</feature>
<dbReference type="RefSeq" id="WP_036907583.1">
    <property type="nucleotide sequence ID" value="NZ_CP138967.1"/>
</dbReference>
<organism evidence="16 17">
    <name type="scientific">Prochlorococcus marinus str. PAC1</name>
    <dbReference type="NCBI Taxonomy" id="59924"/>
    <lineage>
        <taxon>Bacteria</taxon>
        <taxon>Bacillati</taxon>
        <taxon>Cyanobacteriota</taxon>
        <taxon>Cyanophyceae</taxon>
        <taxon>Synechococcales</taxon>
        <taxon>Prochlorococcaceae</taxon>
        <taxon>Prochlorococcus</taxon>
    </lineage>
</organism>
<name>A0A0A2C0A2_PROMR</name>
<evidence type="ECO:0000256" key="2">
    <source>
        <dbReference type="ARBA" id="ARBA00005073"/>
    </source>
</evidence>
<feature type="transmembrane region" description="Helical" evidence="14">
    <location>
        <begin position="159"/>
        <end position="177"/>
    </location>
</feature>
<keyword evidence="9 14" id="KW-1133">Transmembrane helix</keyword>
<dbReference type="GO" id="GO:0006782">
    <property type="term" value="P:protoporphyrinogen IX biosynthetic process"/>
    <property type="evidence" value="ECO:0007669"/>
    <property type="project" value="UniProtKB-UniRule"/>
</dbReference>
<evidence type="ECO:0000313" key="17">
    <source>
        <dbReference type="Proteomes" id="UP000030392"/>
    </source>
</evidence>
<keyword evidence="11 14" id="KW-0408">Iron</keyword>
<evidence type="ECO:0000256" key="9">
    <source>
        <dbReference type="ARBA" id="ARBA00022989"/>
    </source>
</evidence>
<comment type="cofactor">
    <cofactor evidence="14 15">
        <name>heme b</name>
        <dbReference type="ChEBI" id="CHEBI:60344"/>
    </cofactor>
    <text evidence="14 15">Binds 1 heme b (iron(II)-protoporphyrin IX) group per subunit.</text>
</comment>
<evidence type="ECO:0000256" key="4">
    <source>
        <dbReference type="ARBA" id="ARBA00017504"/>
    </source>
</evidence>
<dbReference type="AlphaFoldDB" id="A0A0A2C0A2"/>
<evidence type="ECO:0000256" key="14">
    <source>
        <dbReference type="HAMAP-Rule" id="MF_02239"/>
    </source>
</evidence>
<dbReference type="EMBL" id="JNAX01000015">
    <property type="protein sequence ID" value="KGG19753.1"/>
    <property type="molecule type" value="Genomic_DNA"/>
</dbReference>
<dbReference type="EC" id="1.3.99.-" evidence="14 15"/>
<reference evidence="17" key="1">
    <citation type="journal article" date="2014" name="Sci. Data">
        <title>Genomes of diverse isolates of the marine cyanobacterium Prochlorococcus.</title>
        <authorList>
            <person name="Biller S."/>
            <person name="Berube P."/>
            <person name="Thompson J."/>
            <person name="Kelly L."/>
            <person name="Roggensack S."/>
            <person name="Awad L."/>
            <person name="Roache-Johnson K."/>
            <person name="Ding H."/>
            <person name="Giovannoni S.J."/>
            <person name="Moore L.R."/>
            <person name="Chisholm S.W."/>
        </authorList>
    </citation>
    <scope>NUCLEOTIDE SEQUENCE [LARGE SCALE GENOMIC DNA]</scope>
    <source>
        <strain evidence="17">PAC1</strain>
    </source>
</reference>
<feature type="transmembrane region" description="Helical" evidence="14">
    <location>
        <begin position="14"/>
        <end position="34"/>
    </location>
</feature>
<dbReference type="Proteomes" id="UP000030392">
    <property type="component" value="Unassembled WGS sequence"/>
</dbReference>
<evidence type="ECO:0000256" key="5">
    <source>
        <dbReference type="ARBA" id="ARBA00022475"/>
    </source>
</evidence>
<feature type="transmembrane region" description="Helical" evidence="14">
    <location>
        <begin position="61"/>
        <end position="83"/>
    </location>
</feature>
<feature type="binding site" description="axial binding residue" evidence="14">
    <location>
        <position position="96"/>
    </location>
    <ligand>
        <name>heme</name>
        <dbReference type="ChEBI" id="CHEBI:30413"/>
    </ligand>
    <ligandPart>
        <name>Fe</name>
        <dbReference type="ChEBI" id="CHEBI:18248"/>
    </ligandPart>
</feature>
<dbReference type="GO" id="GO:0070818">
    <property type="term" value="F:protoporphyrinogen oxidase activity"/>
    <property type="evidence" value="ECO:0007669"/>
    <property type="project" value="UniProtKB-UniRule"/>
</dbReference>
<evidence type="ECO:0000256" key="12">
    <source>
        <dbReference type="ARBA" id="ARBA00023136"/>
    </source>
</evidence>
<keyword evidence="12 14" id="KW-0472">Membrane</keyword>
<keyword evidence="6 14" id="KW-0349">Heme</keyword>
<comment type="pathway">
    <text evidence="2 14 15">Porphyrin-containing compound metabolism; protoporphyrin-IX biosynthesis; protoporphyrin-IX from protoporphyrinogen-IX: step 1/1.</text>
</comment>
<dbReference type="GO" id="GO:0046872">
    <property type="term" value="F:metal ion binding"/>
    <property type="evidence" value="ECO:0007669"/>
    <property type="project" value="UniProtKB-UniRule"/>
</dbReference>
<dbReference type="GO" id="GO:0005886">
    <property type="term" value="C:plasma membrane"/>
    <property type="evidence" value="ECO:0007669"/>
    <property type="project" value="UniProtKB-SubCell"/>
</dbReference>
<dbReference type="NCBIfam" id="TIGR00701">
    <property type="entry name" value="protoporphyrinogen oxidase HemJ"/>
    <property type="match status" value="1"/>
</dbReference>
<dbReference type="UniPathway" id="UPA00251">
    <property type="reaction ID" value="UER00324"/>
</dbReference>
<evidence type="ECO:0000256" key="7">
    <source>
        <dbReference type="ARBA" id="ARBA00022692"/>
    </source>
</evidence>
<sequence>MNFSPETYLWFKSFHIIGVVVWFAGLFYLVRLFIYHVEVQTQKEEIREVFNKQYSLMEKRLANIITTPGMVLAVIMATGLLYMQPSYLSQVWMQVKLLFVLFLLIYHLYCYRIMNQLNNNQFNFSGQQLRALNELPTLLLVVVVMLVVFKNQFPTSSASWLIFGLILFMAASIQFYAKWRRNKKQLT</sequence>
<dbReference type="InterPro" id="IPR005265">
    <property type="entry name" value="HemJ-like"/>
</dbReference>
<gene>
    <name evidence="16" type="ORF">EV03_2140</name>
</gene>
<protein>
    <recommendedName>
        <fullName evidence="4 14">Protoporphyrinogen IX oxidase</fullName>
        <shortName evidence="14">PPO</shortName>
        <ecNumber evidence="14 15">1.3.99.-</ecNumber>
    </recommendedName>
</protein>
<proteinExistence type="inferred from homology"/>
<keyword evidence="10 14" id="KW-0560">Oxidoreductase</keyword>
<keyword evidence="8 14" id="KW-0479">Metal-binding</keyword>
<evidence type="ECO:0000256" key="6">
    <source>
        <dbReference type="ARBA" id="ARBA00022617"/>
    </source>
</evidence>
<evidence type="ECO:0000256" key="10">
    <source>
        <dbReference type="ARBA" id="ARBA00023002"/>
    </source>
</evidence>
<accession>A0A0A2C0A2</accession>
<comment type="function">
    <text evidence="14 15">Catalyzes the oxidation of protoporphyrinogen IX to protoporphyrin IX.</text>
</comment>
<dbReference type="Pfam" id="PF03653">
    <property type="entry name" value="UPF0093"/>
    <property type="match status" value="1"/>
</dbReference>